<dbReference type="Proteomes" id="UP001144256">
    <property type="component" value="Unassembled WGS sequence"/>
</dbReference>
<gene>
    <name evidence="1" type="ORF">SH1V18_41500</name>
</gene>
<accession>A0A9W5YFQ0</accession>
<dbReference type="AlphaFoldDB" id="A0A9W5YFQ0"/>
<protein>
    <submittedName>
        <fullName evidence="1">Uncharacterized protein</fullName>
    </submittedName>
</protein>
<proteinExistence type="predicted"/>
<dbReference type="EMBL" id="BRLB01000020">
    <property type="protein sequence ID" value="GKX31670.1"/>
    <property type="molecule type" value="Genomic_DNA"/>
</dbReference>
<evidence type="ECO:0000313" key="2">
    <source>
        <dbReference type="Proteomes" id="UP001144256"/>
    </source>
</evidence>
<evidence type="ECO:0000313" key="1">
    <source>
        <dbReference type="EMBL" id="GKX31670.1"/>
    </source>
</evidence>
<name>A0A9W5YFQ0_9FIRM</name>
<sequence>MNKSIEKEIIFGMGVVVMYVNDFEVKTLVELTEHFVDFLDMLYKKGTITENQFFEMTEKKIEFINKMKNNDIYLKA</sequence>
<keyword evidence="2" id="KW-1185">Reference proteome</keyword>
<comment type="caution">
    <text evidence="1">The sequence shown here is derived from an EMBL/GenBank/DDBJ whole genome shotgun (WGS) entry which is preliminary data.</text>
</comment>
<organism evidence="1 2">
    <name type="scientific">Vallitalea longa</name>
    <dbReference type="NCBI Taxonomy" id="2936439"/>
    <lineage>
        <taxon>Bacteria</taxon>
        <taxon>Bacillati</taxon>
        <taxon>Bacillota</taxon>
        <taxon>Clostridia</taxon>
        <taxon>Lachnospirales</taxon>
        <taxon>Vallitaleaceae</taxon>
        <taxon>Vallitalea</taxon>
    </lineage>
</organism>
<reference evidence="1" key="1">
    <citation type="submission" date="2022-06" db="EMBL/GenBank/DDBJ databases">
        <title>Vallitalea longa sp. nov., an anaerobic bacterium isolated from marine sediment.</title>
        <authorList>
            <person name="Hirano S."/>
            <person name="Terahara T."/>
            <person name="Mori K."/>
            <person name="Hamada M."/>
            <person name="Matsumoto R."/>
            <person name="Kobayashi T."/>
        </authorList>
    </citation>
    <scope>NUCLEOTIDE SEQUENCE</scope>
    <source>
        <strain evidence="1">SH18-1</strain>
    </source>
</reference>